<gene>
    <name evidence="6 12" type="primary">lipB</name>
    <name evidence="12" type="ORF">H9889_00405</name>
</gene>
<comment type="miscellaneous">
    <text evidence="6">In the reaction, the free carboxyl group of octanoic acid is attached via an amide linkage to the epsilon-amino group of a specific lysine residue of lipoyl domains of lipoate-dependent enzymes.</text>
</comment>
<evidence type="ECO:0000259" key="11">
    <source>
        <dbReference type="PROSITE" id="PS51733"/>
    </source>
</evidence>
<evidence type="ECO:0000256" key="8">
    <source>
        <dbReference type="PIRSR" id="PIRSR016262-1"/>
    </source>
</evidence>
<dbReference type="GO" id="GO:0009249">
    <property type="term" value="P:protein lipoylation"/>
    <property type="evidence" value="ECO:0007669"/>
    <property type="project" value="InterPro"/>
</dbReference>
<proteinExistence type="inferred from homology"/>
<comment type="subcellular location">
    <subcellularLocation>
        <location evidence="6">Cytoplasm</location>
    </subcellularLocation>
</comment>
<evidence type="ECO:0000256" key="1">
    <source>
        <dbReference type="ARBA" id="ARBA00004821"/>
    </source>
</evidence>
<evidence type="ECO:0000256" key="6">
    <source>
        <dbReference type="HAMAP-Rule" id="MF_00013"/>
    </source>
</evidence>
<evidence type="ECO:0000256" key="2">
    <source>
        <dbReference type="ARBA" id="ARBA00022490"/>
    </source>
</evidence>
<dbReference type="NCBIfam" id="NF010922">
    <property type="entry name" value="PRK14342.1"/>
    <property type="match status" value="1"/>
</dbReference>
<comment type="function">
    <text evidence="5 6 7">Catalyzes the transfer of endogenously produced octanoic acid from octanoyl-acyl-carrier-protein onto the lipoyl domains of lipoate-dependent enzymes. Lipoyl-ACP can also act as a substrate although octanoyl-ACP is likely to be the physiological substrate.</text>
</comment>
<feature type="domain" description="BPL/LPL catalytic" evidence="11">
    <location>
        <begin position="27"/>
        <end position="203"/>
    </location>
</feature>
<dbReference type="InterPro" id="IPR045864">
    <property type="entry name" value="aa-tRNA-synth_II/BPL/LPL"/>
</dbReference>
<dbReference type="InterPro" id="IPR020605">
    <property type="entry name" value="Octanoyltransferase_CS"/>
</dbReference>
<comment type="caution">
    <text evidence="12">The sequence shown here is derived from an EMBL/GenBank/DDBJ whole genome shotgun (WGS) entry which is preliminary data.</text>
</comment>
<dbReference type="PANTHER" id="PTHR10993:SF7">
    <property type="entry name" value="LIPOYLTRANSFERASE 2, MITOCHONDRIAL-RELATED"/>
    <property type="match status" value="1"/>
</dbReference>
<dbReference type="CDD" id="cd16444">
    <property type="entry name" value="LipB"/>
    <property type="match status" value="1"/>
</dbReference>
<reference evidence="12" key="1">
    <citation type="journal article" date="2021" name="PeerJ">
        <title>Extensive microbial diversity within the chicken gut microbiome revealed by metagenomics and culture.</title>
        <authorList>
            <person name="Gilroy R."/>
            <person name="Ravi A."/>
            <person name="Getino M."/>
            <person name="Pursley I."/>
            <person name="Horton D.L."/>
            <person name="Alikhan N.F."/>
            <person name="Baker D."/>
            <person name="Gharbi K."/>
            <person name="Hall N."/>
            <person name="Watson M."/>
            <person name="Adriaenssens E.M."/>
            <person name="Foster-Nyarko E."/>
            <person name="Jarju S."/>
            <person name="Secka A."/>
            <person name="Antonio M."/>
            <person name="Oren A."/>
            <person name="Chaudhuri R.R."/>
            <person name="La Ragione R."/>
            <person name="Hildebrand F."/>
            <person name="Pallen M.J."/>
        </authorList>
    </citation>
    <scope>NUCLEOTIDE SEQUENCE</scope>
    <source>
        <strain evidence="12">CHK160-9182</strain>
    </source>
</reference>
<feature type="binding site" evidence="6 9">
    <location>
        <begin position="66"/>
        <end position="73"/>
    </location>
    <ligand>
        <name>substrate</name>
    </ligand>
</feature>
<dbReference type="EC" id="2.3.1.181" evidence="6 7"/>
<keyword evidence="2 6" id="KW-0963">Cytoplasm</keyword>
<dbReference type="Gene3D" id="3.30.930.10">
    <property type="entry name" value="Bira Bifunctional Protein, Domain 2"/>
    <property type="match status" value="1"/>
</dbReference>
<dbReference type="InterPro" id="IPR004143">
    <property type="entry name" value="BPL_LPL_catalytic"/>
</dbReference>
<evidence type="ECO:0000256" key="9">
    <source>
        <dbReference type="PIRSR" id="PIRSR016262-2"/>
    </source>
</evidence>
<evidence type="ECO:0000313" key="12">
    <source>
        <dbReference type="EMBL" id="HIW05779.1"/>
    </source>
</evidence>
<dbReference type="PROSITE" id="PS51733">
    <property type="entry name" value="BPL_LPL_CATALYTIC"/>
    <property type="match status" value="1"/>
</dbReference>
<dbReference type="GO" id="GO:0005737">
    <property type="term" value="C:cytoplasm"/>
    <property type="evidence" value="ECO:0007669"/>
    <property type="project" value="UniProtKB-SubCell"/>
</dbReference>
<dbReference type="EMBL" id="DXHP01000009">
    <property type="protein sequence ID" value="HIW05779.1"/>
    <property type="molecule type" value="Genomic_DNA"/>
</dbReference>
<dbReference type="PROSITE" id="PS01313">
    <property type="entry name" value="LIPB"/>
    <property type="match status" value="1"/>
</dbReference>
<dbReference type="HAMAP" id="MF_00013">
    <property type="entry name" value="LipB"/>
    <property type="match status" value="1"/>
</dbReference>
<feature type="site" description="Lowers pKa of active site Cys" evidence="6 10">
    <location>
        <position position="130"/>
    </location>
</feature>
<dbReference type="AlphaFoldDB" id="A0A9D1TU87"/>
<keyword evidence="4 6" id="KW-0012">Acyltransferase</keyword>
<feature type="binding site" evidence="6 9">
    <location>
        <begin position="133"/>
        <end position="135"/>
    </location>
    <ligand>
        <name>substrate</name>
    </ligand>
</feature>
<dbReference type="FunFam" id="3.30.930.10:FF:000020">
    <property type="entry name" value="Octanoyltransferase"/>
    <property type="match status" value="1"/>
</dbReference>
<dbReference type="SUPFAM" id="SSF55681">
    <property type="entry name" value="Class II aaRS and biotin synthetases"/>
    <property type="match status" value="1"/>
</dbReference>
<organism evidence="12 13">
    <name type="scientific">Candidatus Ignatzschineria merdigallinarum</name>
    <dbReference type="NCBI Taxonomy" id="2838621"/>
    <lineage>
        <taxon>Bacteria</taxon>
        <taxon>Pseudomonadati</taxon>
        <taxon>Pseudomonadota</taxon>
        <taxon>Gammaproteobacteria</taxon>
        <taxon>Cardiobacteriales</taxon>
        <taxon>Ignatzschineriaceae</taxon>
        <taxon>Ignatzschineria</taxon>
    </lineage>
</organism>
<comment type="pathway">
    <text evidence="1 6 7">Protein modification; protein lipoylation via endogenous pathway; protein N(6)-(lipoyl)lysine from octanoyl-[acyl-carrier-protein]: step 1/2.</text>
</comment>
<evidence type="ECO:0000256" key="5">
    <source>
        <dbReference type="ARBA" id="ARBA00024732"/>
    </source>
</evidence>
<dbReference type="PANTHER" id="PTHR10993">
    <property type="entry name" value="OCTANOYLTRANSFERASE"/>
    <property type="match status" value="1"/>
</dbReference>
<evidence type="ECO:0000256" key="10">
    <source>
        <dbReference type="PIRSR" id="PIRSR016262-3"/>
    </source>
</evidence>
<comment type="catalytic activity">
    <reaction evidence="6 7">
        <text>octanoyl-[ACP] + L-lysyl-[protein] = N(6)-octanoyl-L-lysyl-[protein] + holo-[ACP] + H(+)</text>
        <dbReference type="Rhea" id="RHEA:17665"/>
        <dbReference type="Rhea" id="RHEA-COMP:9636"/>
        <dbReference type="Rhea" id="RHEA-COMP:9685"/>
        <dbReference type="Rhea" id="RHEA-COMP:9752"/>
        <dbReference type="Rhea" id="RHEA-COMP:9928"/>
        <dbReference type="ChEBI" id="CHEBI:15378"/>
        <dbReference type="ChEBI" id="CHEBI:29969"/>
        <dbReference type="ChEBI" id="CHEBI:64479"/>
        <dbReference type="ChEBI" id="CHEBI:78463"/>
        <dbReference type="ChEBI" id="CHEBI:78809"/>
        <dbReference type="EC" id="2.3.1.181"/>
    </reaction>
</comment>
<reference evidence="12" key="2">
    <citation type="submission" date="2021-04" db="EMBL/GenBank/DDBJ databases">
        <authorList>
            <person name="Gilroy R."/>
        </authorList>
    </citation>
    <scope>NUCLEOTIDE SEQUENCE</scope>
    <source>
        <strain evidence="12">CHK160-9182</strain>
    </source>
</reference>
<sequence length="207" mass="22929">MKVQYLGLREYGEVYEAMQEFTETRTPDTTDELWVVEHAPVYTQGQNGKPEHVLNPQNIPIVQVDRGGQVTYHGPGQIVIYTLINFKAKNCGVRALVRAIENAIIATLKDYGITGNGDVSAPGVYVDGRKIAALGLRIRKGSVYHGLSLNVDMDLQPFKGINPCGYQGLEVVQMADLVSHPIEILDVEEKLISHLEYHLAETRLSAN</sequence>
<dbReference type="GO" id="GO:0033819">
    <property type="term" value="F:lipoyl(octanoyl) transferase activity"/>
    <property type="evidence" value="ECO:0007669"/>
    <property type="project" value="UniProtKB-EC"/>
</dbReference>
<dbReference type="Pfam" id="PF21948">
    <property type="entry name" value="LplA-B_cat"/>
    <property type="match status" value="1"/>
</dbReference>
<name>A0A9D1TU87_9GAMM</name>
<keyword evidence="3 6" id="KW-0808">Transferase</keyword>
<dbReference type="InterPro" id="IPR000544">
    <property type="entry name" value="Octanoyltransferase"/>
</dbReference>
<protein>
    <recommendedName>
        <fullName evidence="6 7">Octanoyltransferase</fullName>
        <ecNumber evidence="6 7">2.3.1.181</ecNumber>
    </recommendedName>
    <alternativeName>
        <fullName evidence="6">Lipoate-protein ligase B</fullName>
    </alternativeName>
    <alternativeName>
        <fullName evidence="6">Lipoyl/octanoyl transferase</fullName>
    </alternativeName>
    <alternativeName>
        <fullName evidence="6">Octanoyl-[acyl-carrier-protein]-protein N-octanoyltransferase</fullName>
    </alternativeName>
</protein>
<evidence type="ECO:0000256" key="7">
    <source>
        <dbReference type="PIRNR" id="PIRNR016262"/>
    </source>
</evidence>
<feature type="binding site" evidence="6 9">
    <location>
        <begin position="146"/>
        <end position="148"/>
    </location>
    <ligand>
        <name>substrate</name>
    </ligand>
</feature>
<evidence type="ECO:0000256" key="4">
    <source>
        <dbReference type="ARBA" id="ARBA00023315"/>
    </source>
</evidence>
<comment type="similarity">
    <text evidence="6 7">Belongs to the LipB family.</text>
</comment>
<evidence type="ECO:0000256" key="3">
    <source>
        <dbReference type="ARBA" id="ARBA00022679"/>
    </source>
</evidence>
<feature type="active site" description="Acyl-thioester intermediate" evidence="6 8">
    <location>
        <position position="164"/>
    </location>
</feature>
<dbReference type="PIRSF" id="PIRSF016262">
    <property type="entry name" value="LPLase"/>
    <property type="match status" value="1"/>
</dbReference>
<evidence type="ECO:0000313" key="13">
    <source>
        <dbReference type="Proteomes" id="UP000823934"/>
    </source>
</evidence>
<accession>A0A9D1TU87</accession>
<dbReference type="NCBIfam" id="TIGR00214">
    <property type="entry name" value="lipB"/>
    <property type="match status" value="1"/>
</dbReference>
<dbReference type="Proteomes" id="UP000823934">
    <property type="component" value="Unassembled WGS sequence"/>
</dbReference>